<evidence type="ECO:0000256" key="1">
    <source>
        <dbReference type="SAM" id="MobiDB-lite"/>
    </source>
</evidence>
<organism evidence="4">
    <name type="scientific">Aureococcus anophagefferens</name>
    <name type="common">Harmful bloom alga</name>
    <dbReference type="NCBI Taxonomy" id="44056"/>
    <lineage>
        <taxon>Eukaryota</taxon>
        <taxon>Sar</taxon>
        <taxon>Stramenopiles</taxon>
        <taxon>Ochrophyta</taxon>
        <taxon>Pelagophyceae</taxon>
        <taxon>Pelagomonadales</taxon>
        <taxon>Pelagomonadaceae</taxon>
        <taxon>Aureococcus</taxon>
    </lineage>
</organism>
<name>F0Y2H5_AURAN</name>
<evidence type="ECO:0000313" key="4">
    <source>
        <dbReference type="Proteomes" id="UP000002729"/>
    </source>
</evidence>
<dbReference type="GO" id="GO:0050660">
    <property type="term" value="F:flavin adenine dinucleotide binding"/>
    <property type="evidence" value="ECO:0007669"/>
    <property type="project" value="InterPro"/>
</dbReference>
<feature type="compositionally biased region" description="Polar residues" evidence="1">
    <location>
        <begin position="220"/>
        <end position="232"/>
    </location>
</feature>
<dbReference type="InterPro" id="IPR012951">
    <property type="entry name" value="BBE"/>
</dbReference>
<dbReference type="OrthoDB" id="415825at2759"/>
<feature type="compositionally biased region" description="Low complexity" evidence="1">
    <location>
        <begin position="233"/>
        <end position="245"/>
    </location>
</feature>
<dbReference type="KEGG" id="aaf:AURANDRAFT_71018"/>
<dbReference type="Proteomes" id="UP000002729">
    <property type="component" value="Unassembled WGS sequence"/>
</dbReference>
<dbReference type="Pfam" id="PF08031">
    <property type="entry name" value="BBE"/>
    <property type="match status" value="1"/>
</dbReference>
<dbReference type="InParanoid" id="F0Y2H5"/>
<dbReference type="EMBL" id="GL833123">
    <property type="protein sequence ID" value="EGB11072.1"/>
    <property type="molecule type" value="Genomic_DNA"/>
</dbReference>
<protein>
    <recommendedName>
        <fullName evidence="2">Berberine/berberine-like domain-containing protein</fullName>
    </recommendedName>
</protein>
<feature type="region of interest" description="Disordered" evidence="1">
    <location>
        <begin position="188"/>
        <end position="315"/>
    </location>
</feature>
<evidence type="ECO:0000313" key="3">
    <source>
        <dbReference type="EMBL" id="EGB11072.1"/>
    </source>
</evidence>
<dbReference type="AlphaFoldDB" id="F0Y2H5"/>
<sequence length="315" mass="33843">MPVVVELTTRCYVHEISWDILGPSSDANLAGNYYPTSALLAKFPDEACAIVADRVARAPNADCGVICNQLGGKAAEVPKDATAVYHRDAGFWLIINAGWKGSLFASEADERDKAVAWAKGLRDALLPYAIGRYGALSQDAADGWNDACGQDPLAMASWGANYGRLRELKAKYDPTNLFRINHNIEPRLKPWTISKPPPRRASWSTCSHPSAVRAPGRHAQQPSKDATMGSSSAARHTARNAAATRGRVRTNHCRSEWPTLNQGRMPVAPTPGGHRSSVHVDASPRSTPLPRPSTWSQNLPTAASASSAVSASKTT</sequence>
<keyword evidence="4" id="KW-1185">Reference proteome</keyword>
<dbReference type="GeneID" id="20228035"/>
<feature type="compositionally biased region" description="Low complexity" evidence="1">
    <location>
        <begin position="283"/>
        <end position="315"/>
    </location>
</feature>
<reference evidence="3 4" key="1">
    <citation type="journal article" date="2011" name="Proc. Natl. Acad. Sci. U.S.A.">
        <title>Niche of harmful alga Aureococcus anophagefferens revealed through ecogenomics.</title>
        <authorList>
            <person name="Gobler C.J."/>
            <person name="Berry D.L."/>
            <person name="Dyhrman S.T."/>
            <person name="Wilhelm S.W."/>
            <person name="Salamov A."/>
            <person name="Lobanov A.V."/>
            <person name="Zhang Y."/>
            <person name="Collier J.L."/>
            <person name="Wurch L.L."/>
            <person name="Kustka A.B."/>
            <person name="Dill B.D."/>
            <person name="Shah M."/>
            <person name="VerBerkmoes N.C."/>
            <person name="Kuo A."/>
            <person name="Terry A."/>
            <person name="Pangilinan J."/>
            <person name="Lindquist E.A."/>
            <person name="Lucas S."/>
            <person name="Paulsen I.T."/>
            <person name="Hattenrath-Lehmann T.K."/>
            <person name="Talmage S.C."/>
            <person name="Walker E.A."/>
            <person name="Koch F."/>
            <person name="Burson A.M."/>
            <person name="Marcoval M.A."/>
            <person name="Tang Y.Z."/>
            <person name="Lecleir G.R."/>
            <person name="Coyne K.J."/>
            <person name="Berg G.M."/>
            <person name="Bertrand E.M."/>
            <person name="Saito M.A."/>
            <person name="Gladyshev V.N."/>
            <person name="Grigoriev I.V."/>
        </authorList>
    </citation>
    <scope>NUCLEOTIDE SEQUENCE [LARGE SCALE GENOMIC DNA]</scope>
    <source>
        <strain evidence="4">CCMP 1984</strain>
    </source>
</reference>
<evidence type="ECO:0000259" key="2">
    <source>
        <dbReference type="Pfam" id="PF08031"/>
    </source>
</evidence>
<accession>F0Y2H5</accession>
<dbReference type="Gene3D" id="3.40.462.20">
    <property type="match status" value="1"/>
</dbReference>
<proteinExistence type="predicted"/>
<dbReference type="GO" id="GO:0016491">
    <property type="term" value="F:oxidoreductase activity"/>
    <property type="evidence" value="ECO:0007669"/>
    <property type="project" value="InterPro"/>
</dbReference>
<gene>
    <name evidence="3" type="ORF">AURANDRAFT_71018</name>
</gene>
<dbReference type="RefSeq" id="XP_009034626.1">
    <property type="nucleotide sequence ID" value="XM_009036378.1"/>
</dbReference>
<feature type="domain" description="Berberine/berberine-like" evidence="2">
    <location>
        <begin position="158"/>
        <end position="185"/>
    </location>
</feature>